<protein>
    <submittedName>
        <fullName evidence="2">Uncharacterized protein</fullName>
    </submittedName>
</protein>
<name>A0A160MXH8_9GAMM</name>
<dbReference type="InterPro" id="IPR051616">
    <property type="entry name" value="Cul2-RING_E3_ligase_SR"/>
</dbReference>
<evidence type="ECO:0000256" key="1">
    <source>
        <dbReference type="SAM" id="SignalP"/>
    </source>
</evidence>
<reference evidence="2 3" key="1">
    <citation type="submission" date="2016-02" db="EMBL/GenBank/DDBJ databases">
        <title>Complete genome sequencing and analysis of ATSB10, Dyella thiooxydans isolated from rhizosphere soil of sunflower (Helianthus annuus L.).</title>
        <authorList>
            <person name="Lee Y."/>
            <person name="Hwangbo K."/>
            <person name="Chung H."/>
            <person name="Yoo J."/>
            <person name="Kim K.Y."/>
            <person name="Sa T.M."/>
            <person name="Um Y."/>
            <person name="Madhaiyan M."/>
        </authorList>
    </citation>
    <scope>NUCLEOTIDE SEQUENCE [LARGE SCALE GENOMIC DNA]</scope>
    <source>
        <strain evidence="2 3">ATSB10</strain>
    </source>
</reference>
<feature type="chain" id="PRO_5007817464" evidence="1">
    <location>
        <begin position="23"/>
        <end position="300"/>
    </location>
</feature>
<feature type="signal peptide" evidence="1">
    <location>
        <begin position="1"/>
        <end position="22"/>
    </location>
</feature>
<dbReference type="AlphaFoldDB" id="A0A160MXH8"/>
<dbReference type="Proteomes" id="UP000077255">
    <property type="component" value="Chromosome"/>
</dbReference>
<organism evidence="2 3">
    <name type="scientific">Dyella thiooxydans</name>
    <dbReference type="NCBI Taxonomy" id="445710"/>
    <lineage>
        <taxon>Bacteria</taxon>
        <taxon>Pseudomonadati</taxon>
        <taxon>Pseudomonadota</taxon>
        <taxon>Gammaproteobacteria</taxon>
        <taxon>Lysobacterales</taxon>
        <taxon>Rhodanobacteraceae</taxon>
        <taxon>Dyella</taxon>
    </lineage>
</organism>
<evidence type="ECO:0000313" key="3">
    <source>
        <dbReference type="Proteomes" id="UP000077255"/>
    </source>
</evidence>
<dbReference type="PANTHER" id="PTHR46224:SF61">
    <property type="entry name" value="ANKYRIN-LIKE PROTEIN"/>
    <property type="match status" value="1"/>
</dbReference>
<dbReference type="InterPro" id="IPR036770">
    <property type="entry name" value="Ankyrin_rpt-contain_sf"/>
</dbReference>
<dbReference type="Gene3D" id="1.25.40.20">
    <property type="entry name" value="Ankyrin repeat-containing domain"/>
    <property type="match status" value="2"/>
</dbReference>
<accession>A0A160MXH8</accession>
<dbReference type="KEGG" id="dtx:ATSB10_05190"/>
<dbReference type="SUPFAM" id="SSF48403">
    <property type="entry name" value="Ankyrin repeat"/>
    <property type="match status" value="1"/>
</dbReference>
<keyword evidence="1" id="KW-0732">Signal</keyword>
<gene>
    <name evidence="2" type="ORF">ATSB10_05190</name>
</gene>
<sequence length="300" mass="33715">MGRRMSRNVFALAGLLMSLLLAGCGPDTPASHSRYGLGTYFRDPRAQALALAAEQGDAAQVRHLMKDEHVDPDRYFSVDDSGMPLIGWPIYTHNPAGLKALLDNGADPNARKPGKHSKHYADGSGGTYFDYDNAMVLAATEKDPVYLKLLLDHGGDPNTRNANDEPLLFQAFIWHNQWQNLQLLVERGADVNDTSRGTSILLDYTSRGGFRQAYWLLQHGADPEAVGDLLKQPPPPAPKRNLIVEDVFWHPGNPDDPTWQRKCQQWFLAHGYKRPPMPKDYRDMRKNLGFPYEEKDIPLL</sequence>
<keyword evidence="3" id="KW-1185">Reference proteome</keyword>
<dbReference type="PATRIC" id="fig|445710.3.peg.518"/>
<dbReference type="SMART" id="SM00248">
    <property type="entry name" value="ANK"/>
    <property type="match status" value="4"/>
</dbReference>
<evidence type="ECO:0000313" key="2">
    <source>
        <dbReference type="EMBL" id="AND67973.1"/>
    </source>
</evidence>
<dbReference type="PANTHER" id="PTHR46224">
    <property type="entry name" value="ANKYRIN REPEAT FAMILY PROTEIN"/>
    <property type="match status" value="1"/>
</dbReference>
<proteinExistence type="predicted"/>
<dbReference type="EMBL" id="CP014841">
    <property type="protein sequence ID" value="AND67973.1"/>
    <property type="molecule type" value="Genomic_DNA"/>
</dbReference>
<dbReference type="InterPro" id="IPR002110">
    <property type="entry name" value="Ankyrin_rpt"/>
</dbReference>
<dbReference type="STRING" id="445710.ATSB10_05190"/>
<dbReference type="PROSITE" id="PS51257">
    <property type="entry name" value="PROKAR_LIPOPROTEIN"/>
    <property type="match status" value="1"/>
</dbReference>